<evidence type="ECO:0000256" key="8">
    <source>
        <dbReference type="SAM" id="Phobius"/>
    </source>
</evidence>
<feature type="transmembrane region" description="Helical" evidence="8">
    <location>
        <begin position="178"/>
        <end position="197"/>
    </location>
</feature>
<dbReference type="GO" id="GO:0000506">
    <property type="term" value="C:glycosylphosphatidylinositol-N-acetylglucosaminyltransferase (GPI-GnT) complex"/>
    <property type="evidence" value="ECO:0007669"/>
    <property type="project" value="TreeGrafter"/>
</dbReference>
<evidence type="ECO:0000256" key="1">
    <source>
        <dbReference type="ARBA" id="ARBA00004141"/>
    </source>
</evidence>
<gene>
    <name evidence="9" type="ORF">TCLT_LOCUS4555</name>
</gene>
<keyword evidence="5 8" id="KW-0812">Transmembrane</keyword>
<evidence type="ECO:0000313" key="11">
    <source>
        <dbReference type="WBParaSite" id="TCLT_0000456601-mRNA-1"/>
    </source>
</evidence>
<evidence type="ECO:0000256" key="3">
    <source>
        <dbReference type="ARBA" id="ARBA00008321"/>
    </source>
</evidence>
<feature type="transmembrane region" description="Helical" evidence="8">
    <location>
        <begin position="204"/>
        <end position="220"/>
    </location>
</feature>
<evidence type="ECO:0000256" key="5">
    <source>
        <dbReference type="ARBA" id="ARBA00022692"/>
    </source>
</evidence>
<feature type="transmembrane region" description="Helical" evidence="8">
    <location>
        <begin position="235"/>
        <end position="262"/>
    </location>
</feature>
<dbReference type="Proteomes" id="UP000276776">
    <property type="component" value="Unassembled WGS sequence"/>
</dbReference>
<organism evidence="11">
    <name type="scientific">Thelazia callipaeda</name>
    <name type="common">Oriental eyeworm</name>
    <name type="synonym">Parasitic nematode</name>
    <dbReference type="NCBI Taxonomy" id="103827"/>
    <lineage>
        <taxon>Eukaryota</taxon>
        <taxon>Metazoa</taxon>
        <taxon>Ecdysozoa</taxon>
        <taxon>Nematoda</taxon>
        <taxon>Chromadorea</taxon>
        <taxon>Rhabditida</taxon>
        <taxon>Spirurina</taxon>
        <taxon>Spiruromorpha</taxon>
        <taxon>Thelazioidea</taxon>
        <taxon>Thelaziidae</taxon>
        <taxon>Thelazia</taxon>
    </lineage>
</organism>
<feature type="transmembrane region" description="Helical" evidence="8">
    <location>
        <begin position="125"/>
        <end position="143"/>
    </location>
</feature>
<dbReference type="AlphaFoldDB" id="A0A0N5CW52"/>
<dbReference type="STRING" id="103827.A0A0N5CW52"/>
<accession>A0A0N5CW52</accession>
<dbReference type="GO" id="GO:0006506">
    <property type="term" value="P:GPI anchor biosynthetic process"/>
    <property type="evidence" value="ECO:0007669"/>
    <property type="project" value="UniProtKB-UniPathway"/>
</dbReference>
<evidence type="ECO:0000256" key="6">
    <source>
        <dbReference type="ARBA" id="ARBA00022989"/>
    </source>
</evidence>
<evidence type="ECO:0000313" key="9">
    <source>
        <dbReference type="EMBL" id="VDN01687.1"/>
    </source>
</evidence>
<keyword evidence="7 8" id="KW-0472">Membrane</keyword>
<dbReference type="EMBL" id="UYYF01004293">
    <property type="protein sequence ID" value="VDN01687.1"/>
    <property type="molecule type" value="Genomic_DNA"/>
</dbReference>
<evidence type="ECO:0000256" key="4">
    <source>
        <dbReference type="ARBA" id="ARBA00022502"/>
    </source>
</evidence>
<evidence type="ECO:0000256" key="7">
    <source>
        <dbReference type="ARBA" id="ARBA00023136"/>
    </source>
</evidence>
<keyword evidence="4" id="KW-0337">GPI-anchor biosynthesis</keyword>
<evidence type="ECO:0000313" key="10">
    <source>
        <dbReference type="Proteomes" id="UP000276776"/>
    </source>
</evidence>
<name>A0A0N5CW52_THECL</name>
<dbReference type="InterPro" id="IPR009450">
    <property type="entry name" value="Plno_GlcNAc_GPI2"/>
</dbReference>
<feature type="transmembrane region" description="Helical" evidence="8">
    <location>
        <begin position="155"/>
        <end position="172"/>
    </location>
</feature>
<dbReference type="OrthoDB" id="196709at2759"/>
<dbReference type="PANTHER" id="PTHR12982">
    <property type="entry name" value="PHOSPHATIDYLINOSITOL GLYCAN, CLASS C"/>
    <property type="match status" value="1"/>
</dbReference>
<reference evidence="9 10" key="2">
    <citation type="submission" date="2018-11" db="EMBL/GenBank/DDBJ databases">
        <authorList>
            <consortium name="Pathogen Informatics"/>
        </authorList>
    </citation>
    <scope>NUCLEOTIDE SEQUENCE [LARGE SCALE GENOMIC DNA]</scope>
</reference>
<sequence length="297" mass="34337">MVPKNDFIGHKMSAHRSYCGQAKKKWRKILYERQPFDDEYSGGSEFLKELKTNITVVEYTFVEAVCGASRVMLHSNAIVFYYLIFYSITNNSISTTQHFALIFSAALLLYIIYLYVIRPTNLQDHIYTFVSLVCFGYMLTPVIRTLTDTISTDTIYAMSIILFLISFIFHDYAMVAPLVSMILSVNLSLAASVCLVSRVPSNESAFNLLALSVLLFSYWPEMRNMLYRRWPKSSLFLLLSSSPVLFIALNQISQSLSVLYIFMKFEKLEECKIYFDRRNIFSTKHGPWDEAITTFQH</sequence>
<feature type="transmembrane region" description="Helical" evidence="8">
    <location>
        <begin position="71"/>
        <end position="88"/>
    </location>
</feature>
<comment type="similarity">
    <text evidence="3">Belongs to the PIGC family.</text>
</comment>
<keyword evidence="6 8" id="KW-1133">Transmembrane helix</keyword>
<comment type="pathway">
    <text evidence="2">Glycolipid biosynthesis; glycosylphosphatidylinositol-anchor biosynthesis.</text>
</comment>
<protein>
    <submittedName>
        <fullName evidence="11">Phosphatidylinositol N-acetylglucosaminyltransferase subunit C</fullName>
    </submittedName>
</protein>
<evidence type="ECO:0000256" key="2">
    <source>
        <dbReference type="ARBA" id="ARBA00004687"/>
    </source>
</evidence>
<keyword evidence="10" id="KW-1185">Reference proteome</keyword>
<comment type="subcellular location">
    <subcellularLocation>
        <location evidence="1">Membrane</location>
        <topology evidence="1">Multi-pass membrane protein</topology>
    </subcellularLocation>
</comment>
<reference evidence="11" key="1">
    <citation type="submission" date="2017-02" db="UniProtKB">
        <authorList>
            <consortium name="WormBaseParasite"/>
        </authorList>
    </citation>
    <scope>IDENTIFICATION</scope>
</reference>
<proteinExistence type="inferred from homology"/>
<dbReference type="Pfam" id="PF06432">
    <property type="entry name" value="GPI2"/>
    <property type="match status" value="1"/>
</dbReference>
<dbReference type="UniPathway" id="UPA00196"/>
<dbReference type="WBParaSite" id="TCLT_0000456601-mRNA-1">
    <property type="protein sequence ID" value="TCLT_0000456601-mRNA-1"/>
    <property type="gene ID" value="TCLT_0000456601"/>
</dbReference>
<feature type="transmembrane region" description="Helical" evidence="8">
    <location>
        <begin position="100"/>
        <end position="119"/>
    </location>
</feature>
<dbReference type="OMA" id="QIFVLWL"/>
<dbReference type="PANTHER" id="PTHR12982:SF0">
    <property type="entry name" value="PHOSPHATIDYLINOSITOL N-ACETYLGLUCOSAMINYLTRANSFERASE SUBUNIT C"/>
    <property type="match status" value="1"/>
</dbReference>